<dbReference type="Gene3D" id="1.10.10.10">
    <property type="entry name" value="Winged helix-like DNA-binding domain superfamily/Winged helix DNA-binding domain"/>
    <property type="match status" value="3"/>
</dbReference>
<evidence type="ECO:0000256" key="7">
    <source>
        <dbReference type="RuleBase" id="RU367076"/>
    </source>
</evidence>
<accession>A0AAN8Z9V7</accession>
<comment type="subcellular location">
    <subcellularLocation>
        <location evidence="1 7">Nucleus</location>
    </subcellularLocation>
</comment>
<dbReference type="InterPro" id="IPR036388">
    <property type="entry name" value="WH-like_DNA-bd_sf"/>
</dbReference>
<dbReference type="Pfam" id="PF22536">
    <property type="entry name" value="WHD_POLR3C"/>
    <property type="match status" value="1"/>
</dbReference>
<dbReference type="InterPro" id="IPR013197">
    <property type="entry name" value="RNA_pol_III_RPC82-rel_HTH"/>
</dbReference>
<dbReference type="Proteomes" id="UP001370490">
    <property type="component" value="Unassembled WGS sequence"/>
</dbReference>
<keyword evidence="5 7" id="KW-0804">Transcription</keyword>
<feature type="domain" description="RNA polymerase III Rpc82 C -terminal" evidence="8">
    <location>
        <begin position="205"/>
        <end position="393"/>
    </location>
</feature>
<sequence>MATRYGIQLAVHLISSHFGDLVAKVCECLLRKGTLTLRDIIRFTELSAQQVKNCLLVLIQHNCVQAFSTVEDGGLSESRIITQYMVIFNNIIHRMRFSKFIMIVSQEFDKECEELLEGLLQHGRLTLAQLLDRANTDKPEGKIPVVHLGGDRSRIHVRVLKSGFHRASCGLLCLSGNSFLMIGLSLTIKFVQFVECCPAQDALRESFNRLVNAHYVERCPASEPLLELKTDEAPSRRGAKSAKIARVVETTEQRALKAAAPMEAKRFLVVTNTGSDIHGKNTVDMPSNEITGEKQMKDEYMQLDGALGGAVCEKEVVWRANFEEFVLRLKQKVCVASIRAQYDDGAGVVLSAMLEATRGTERKIRGETSGPLSLNAIFEEVMKTEEGRTMTLEHVRSSLNQIGCKLDTAGPDQSYSIDLKNIIDTAQRDEVELIVLKRYGKEAFRMFRLLSRTRCLAETNKISDTALVDKKEAAKILYKLWQDDNVHMVRPTATSTSDKDLCLWTVNKDTLWKHVLDQMYHGALNLSLRTLYELEQEREILQLPREKRIGELGKRYERLRRVRILMESSLMKLDDSIMLFNDF</sequence>
<comment type="caution">
    <text evidence="11">The sequence shown here is derived from an EMBL/GenBank/DDBJ whole genome shotgun (WGS) entry which is preliminary data.</text>
</comment>
<evidence type="ECO:0000256" key="5">
    <source>
        <dbReference type="ARBA" id="ARBA00023163"/>
    </source>
</evidence>
<evidence type="ECO:0000256" key="1">
    <source>
        <dbReference type="ARBA" id="ARBA00004123"/>
    </source>
</evidence>
<comment type="similarity">
    <text evidence="2 7">Belongs to the eukaryotic RPC3/POLR3C RNA polymerase subunit family.</text>
</comment>
<dbReference type="InterPro" id="IPR008806">
    <property type="entry name" value="RNA_pol_III_Rpc82_C"/>
</dbReference>
<keyword evidence="6 7" id="KW-0539">Nucleus</keyword>
<evidence type="ECO:0000313" key="11">
    <source>
        <dbReference type="EMBL" id="KAK6925818.1"/>
    </source>
</evidence>
<evidence type="ECO:0000256" key="6">
    <source>
        <dbReference type="ARBA" id="ARBA00023242"/>
    </source>
</evidence>
<dbReference type="InterPro" id="IPR055207">
    <property type="entry name" value="POLR3C_WHD"/>
</dbReference>
<name>A0AAN8Z9V7_9MAGN</name>
<comment type="function">
    <text evidence="7">DNA-dependent RNA polymerase catalyzes the transcription of DNA into RNA using the four ribonucleoside triphosphates as substrates. Specific core component of RNA polymerase III which synthesizes small RNAs, such as 5S rRNA and tRNAs.</text>
</comment>
<dbReference type="Pfam" id="PF08221">
    <property type="entry name" value="HTH_9"/>
    <property type="match status" value="1"/>
</dbReference>
<evidence type="ECO:0000256" key="2">
    <source>
        <dbReference type="ARBA" id="ARBA00007206"/>
    </source>
</evidence>
<comment type="subunit">
    <text evidence="7">Component of the RNA polymerase III (Pol III) complex consisting of 17 subunits.</text>
</comment>
<dbReference type="Pfam" id="PF05645">
    <property type="entry name" value="RNA_pol_Rpc82"/>
    <property type="match status" value="1"/>
</dbReference>
<reference evidence="11 12" key="1">
    <citation type="submission" date="2023-12" db="EMBL/GenBank/DDBJ databases">
        <title>A high-quality genome assembly for Dillenia turbinata (Dilleniales).</title>
        <authorList>
            <person name="Chanderbali A."/>
        </authorList>
    </citation>
    <scope>NUCLEOTIDE SEQUENCE [LARGE SCALE GENOMIC DNA]</scope>
    <source>
        <strain evidence="11">LSX21</strain>
        <tissue evidence="11">Leaf</tissue>
    </source>
</reference>
<evidence type="ECO:0000259" key="10">
    <source>
        <dbReference type="Pfam" id="PF22536"/>
    </source>
</evidence>
<gene>
    <name evidence="11" type="ORF">RJ641_007537</name>
</gene>
<dbReference type="PANTHER" id="PTHR12949:SF0">
    <property type="entry name" value="DNA-DIRECTED RNA POLYMERASE III SUBUNIT RPC3"/>
    <property type="match status" value="1"/>
</dbReference>
<evidence type="ECO:0000259" key="9">
    <source>
        <dbReference type="Pfam" id="PF08221"/>
    </source>
</evidence>
<feature type="domain" description="RNA polymerase III subunit RPC82-related helix-turn-helix" evidence="9">
    <location>
        <begin position="8"/>
        <end position="68"/>
    </location>
</feature>
<dbReference type="InterPro" id="IPR039748">
    <property type="entry name" value="RPC3"/>
</dbReference>
<dbReference type="AlphaFoldDB" id="A0AAN8Z9V7"/>
<organism evidence="11 12">
    <name type="scientific">Dillenia turbinata</name>
    <dbReference type="NCBI Taxonomy" id="194707"/>
    <lineage>
        <taxon>Eukaryota</taxon>
        <taxon>Viridiplantae</taxon>
        <taxon>Streptophyta</taxon>
        <taxon>Embryophyta</taxon>
        <taxon>Tracheophyta</taxon>
        <taxon>Spermatophyta</taxon>
        <taxon>Magnoliopsida</taxon>
        <taxon>eudicotyledons</taxon>
        <taxon>Gunneridae</taxon>
        <taxon>Pentapetalae</taxon>
        <taxon>Dilleniales</taxon>
        <taxon>Dilleniaceae</taxon>
        <taxon>Dillenia</taxon>
    </lineage>
</organism>
<evidence type="ECO:0000256" key="4">
    <source>
        <dbReference type="ARBA" id="ARBA00022478"/>
    </source>
</evidence>
<evidence type="ECO:0000313" key="12">
    <source>
        <dbReference type="Proteomes" id="UP001370490"/>
    </source>
</evidence>
<dbReference type="PANTHER" id="PTHR12949">
    <property type="entry name" value="RNA POLYMERASE III DNA DIRECTED -RELATED"/>
    <property type="match status" value="1"/>
</dbReference>
<keyword evidence="12" id="KW-1185">Reference proteome</keyword>
<feature type="domain" description="DNA-directed RNA polymerase III subunit RPC3 winged-helix" evidence="10">
    <location>
        <begin position="431"/>
        <end position="504"/>
    </location>
</feature>
<protein>
    <recommendedName>
        <fullName evidence="3 7">DNA-directed RNA polymerase III subunit RPC3</fullName>
        <shortName evidence="7">RNA polymerase III subunit C3</shortName>
    </recommendedName>
</protein>
<evidence type="ECO:0000259" key="8">
    <source>
        <dbReference type="Pfam" id="PF05645"/>
    </source>
</evidence>
<dbReference type="GO" id="GO:0006351">
    <property type="term" value="P:DNA-templated transcription"/>
    <property type="evidence" value="ECO:0007669"/>
    <property type="project" value="InterPro"/>
</dbReference>
<keyword evidence="4 7" id="KW-0240">DNA-directed RNA polymerase</keyword>
<dbReference type="GO" id="GO:0003697">
    <property type="term" value="F:single-stranded DNA binding"/>
    <property type="evidence" value="ECO:0007669"/>
    <property type="project" value="UniProtKB-UniRule"/>
</dbReference>
<proteinExistence type="inferred from homology"/>
<evidence type="ECO:0000256" key="3">
    <source>
        <dbReference type="ARBA" id="ARBA00016689"/>
    </source>
</evidence>
<dbReference type="EMBL" id="JBAMMX010000015">
    <property type="protein sequence ID" value="KAK6925818.1"/>
    <property type="molecule type" value="Genomic_DNA"/>
</dbReference>
<dbReference type="GO" id="GO:0005666">
    <property type="term" value="C:RNA polymerase III complex"/>
    <property type="evidence" value="ECO:0007669"/>
    <property type="project" value="UniProtKB-UniRule"/>
</dbReference>
<dbReference type="FunFam" id="1.10.10.10:FF:000218">
    <property type="entry name" value="DNA-directed RNA polymerase III subunit RPC3"/>
    <property type="match status" value="1"/>
</dbReference>